<accession>A0A7X6M7F5</accession>
<feature type="region of interest" description="Disordered" evidence="1">
    <location>
        <begin position="64"/>
        <end position="89"/>
    </location>
</feature>
<sequence length="89" mass="10144">MRTGDVPNTLLHVLQRHYAQQWSIRRHGGLWIATATRQQITHAPTLIEEDVEVFVHQLEYPPPGIGNSELSSERLRTSESCAETGLQQR</sequence>
<dbReference type="AlphaFoldDB" id="A0A7X6M7F5"/>
<dbReference type="Proteomes" id="UP000553209">
    <property type="component" value="Unassembled WGS sequence"/>
</dbReference>
<name>A0A7X6M7F5_9ACTN</name>
<proteinExistence type="predicted"/>
<comment type="caution">
    <text evidence="2">The sequence shown here is derived from an EMBL/GenBank/DDBJ whole genome shotgun (WGS) entry which is preliminary data.</text>
</comment>
<evidence type="ECO:0000313" key="2">
    <source>
        <dbReference type="EMBL" id="NKY96076.1"/>
    </source>
</evidence>
<protein>
    <submittedName>
        <fullName evidence="2">Uncharacterized protein</fullName>
    </submittedName>
</protein>
<gene>
    <name evidence="2" type="ORF">HGB44_00035</name>
</gene>
<dbReference type="EMBL" id="JAAXPG010000001">
    <property type="protein sequence ID" value="NKY96076.1"/>
    <property type="molecule type" value="Genomic_DNA"/>
</dbReference>
<reference evidence="2 3" key="1">
    <citation type="submission" date="2020-04" db="EMBL/GenBank/DDBJ databases">
        <title>MicrobeNet Type strains.</title>
        <authorList>
            <person name="Nicholson A.C."/>
        </authorList>
    </citation>
    <scope>NUCLEOTIDE SEQUENCE [LARGE SCALE GENOMIC DNA]</scope>
    <source>
        <strain evidence="2 3">ATCC 23612</strain>
    </source>
</reference>
<evidence type="ECO:0000313" key="3">
    <source>
        <dbReference type="Proteomes" id="UP000553209"/>
    </source>
</evidence>
<evidence type="ECO:0000256" key="1">
    <source>
        <dbReference type="SAM" id="MobiDB-lite"/>
    </source>
</evidence>
<organism evidence="2 3">
    <name type="scientific">Nocardiopsis alborubida</name>
    <dbReference type="NCBI Taxonomy" id="146802"/>
    <lineage>
        <taxon>Bacteria</taxon>
        <taxon>Bacillati</taxon>
        <taxon>Actinomycetota</taxon>
        <taxon>Actinomycetes</taxon>
        <taxon>Streptosporangiales</taxon>
        <taxon>Nocardiopsidaceae</taxon>
        <taxon>Nocardiopsis</taxon>
    </lineage>
</organism>
<keyword evidence="3" id="KW-1185">Reference proteome</keyword>
<dbReference type="RefSeq" id="WP_061081019.1">
    <property type="nucleotide sequence ID" value="NZ_JAAXPG010000001.1"/>
</dbReference>